<dbReference type="SUPFAM" id="SSF53474">
    <property type="entry name" value="alpha/beta-Hydrolases"/>
    <property type="match status" value="1"/>
</dbReference>
<evidence type="ECO:0000313" key="6">
    <source>
        <dbReference type="EMBL" id="SLM14340.1"/>
    </source>
</evidence>
<sequence>MKKFLSMIALFAMLLPAVWSQDNHIDTIRADAPALADYGPYTIGVTTLTFVHPGQPDIVNYKPGQPMPTYDRPLTCEIWYPATLVPGQAPSGEYLNVVTRDPSLKVTLYGRAVRNAAPDKSAAPYPLVLISHGYPGNRFLLSHLGENLASKGYVVVSIDHTDSTYSDQGTFPSTLYNRSPDQFFVLDSMARLNADDRGTGLAGMIDADKTTLIGYSMGAYGVVNSLGGGLSANIVKNATFSPGNILEARAAGNPAYTASLDQRVKAGVAIAPWGMNYGFWDAEGLKGIKTPIFFMAGSKDTVAGYSPGSHTIFDLAINADRYFLTFENGSHNSAAPMPAPKEVRAKGSLGAKVASHYLDAVWDNVRMNNIAQHFITAFLAKYIKGDPNADSWLALIENGADGKWSVDEKGQPKPDHTYWKGFGNNQAVGLKLEHRLPGAR</sequence>
<dbReference type="InterPro" id="IPR041127">
    <property type="entry name" value="PET_hydrolase/cutinase-like"/>
</dbReference>
<dbReference type="Pfam" id="PF12740">
    <property type="entry name" value="PETase"/>
    <property type="match status" value="1"/>
</dbReference>
<dbReference type="PANTHER" id="PTHR10272:SF0">
    <property type="entry name" value="PLATELET-ACTIVATING FACTOR ACETYLHYDROLASE"/>
    <property type="match status" value="1"/>
</dbReference>
<evidence type="ECO:0000256" key="3">
    <source>
        <dbReference type="ARBA" id="ARBA00023098"/>
    </source>
</evidence>
<feature type="domain" description="PET hydrolase/cutinase-like" evidence="5">
    <location>
        <begin position="118"/>
        <end position="225"/>
    </location>
</feature>
<accession>A0A3P3XK12</accession>
<dbReference type="AlphaFoldDB" id="A0A3P3XK12"/>
<keyword evidence="3" id="KW-0443">Lipid metabolism</keyword>
<organism evidence="6">
    <name type="scientific">uncultured spirochete</name>
    <dbReference type="NCBI Taxonomy" id="156406"/>
    <lineage>
        <taxon>Bacteria</taxon>
        <taxon>Pseudomonadati</taxon>
        <taxon>Spirochaetota</taxon>
        <taxon>Spirochaetia</taxon>
        <taxon>Spirochaetales</taxon>
        <taxon>environmental samples</taxon>
    </lineage>
</organism>
<name>A0A3P3XK12_9SPIR</name>
<keyword evidence="2" id="KW-0442">Lipid degradation</keyword>
<dbReference type="EMBL" id="FWDM01000025">
    <property type="protein sequence ID" value="SLM14340.1"/>
    <property type="molecule type" value="Genomic_DNA"/>
</dbReference>
<gene>
    <name evidence="6" type="ORF">SPIROBIBN47_310104</name>
</gene>
<evidence type="ECO:0000256" key="4">
    <source>
        <dbReference type="SAM" id="SignalP"/>
    </source>
</evidence>
<dbReference type="Gene3D" id="3.40.50.1820">
    <property type="entry name" value="alpha/beta hydrolase"/>
    <property type="match status" value="1"/>
</dbReference>
<evidence type="ECO:0000256" key="1">
    <source>
        <dbReference type="ARBA" id="ARBA00022801"/>
    </source>
</evidence>
<evidence type="ECO:0000256" key="2">
    <source>
        <dbReference type="ARBA" id="ARBA00022963"/>
    </source>
</evidence>
<dbReference type="PANTHER" id="PTHR10272">
    <property type="entry name" value="PLATELET-ACTIVATING FACTOR ACETYLHYDROLASE"/>
    <property type="match status" value="1"/>
</dbReference>
<dbReference type="GO" id="GO:0016042">
    <property type="term" value="P:lipid catabolic process"/>
    <property type="evidence" value="ECO:0007669"/>
    <property type="project" value="UniProtKB-KW"/>
</dbReference>
<keyword evidence="1" id="KW-0378">Hydrolase</keyword>
<proteinExistence type="predicted"/>
<evidence type="ECO:0000259" key="5">
    <source>
        <dbReference type="Pfam" id="PF12740"/>
    </source>
</evidence>
<feature type="signal peptide" evidence="4">
    <location>
        <begin position="1"/>
        <end position="20"/>
    </location>
</feature>
<keyword evidence="4" id="KW-0732">Signal</keyword>
<feature type="chain" id="PRO_5018186136" evidence="4">
    <location>
        <begin position="21"/>
        <end position="440"/>
    </location>
</feature>
<dbReference type="GO" id="GO:0003847">
    <property type="term" value="F:1-alkyl-2-acetylglycerophosphocholine esterase activity"/>
    <property type="evidence" value="ECO:0007669"/>
    <property type="project" value="TreeGrafter"/>
</dbReference>
<protein>
    <submittedName>
        <fullName evidence="6">Isoform II</fullName>
    </submittedName>
</protein>
<reference evidence="6" key="1">
    <citation type="submission" date="2017-02" db="EMBL/GenBank/DDBJ databases">
        <authorList>
            <person name="Regsiter A."/>
            <person name="William W."/>
        </authorList>
    </citation>
    <scope>NUCLEOTIDE SEQUENCE</scope>
    <source>
        <strain evidence="6">Bib</strain>
    </source>
</reference>
<dbReference type="InterPro" id="IPR029058">
    <property type="entry name" value="AB_hydrolase_fold"/>
</dbReference>